<sequence>MACYSGKTNEPTEPRFYTVDEAAKLLKTSKMTLYRQIDANKFPAIRIRNRLVVPARAITAMEEAAMSQQTVVLAEDFVEPATTHPLSAPAS</sequence>
<dbReference type="EMBL" id="CP012752">
    <property type="protein sequence ID" value="ALG06313.1"/>
    <property type="molecule type" value="Genomic_DNA"/>
</dbReference>
<dbReference type="Pfam" id="PF12728">
    <property type="entry name" value="HTH_17"/>
    <property type="match status" value="1"/>
</dbReference>
<reference evidence="2 3" key="1">
    <citation type="submission" date="2015-07" db="EMBL/GenBank/DDBJ databases">
        <title>Genome sequencing of Kibdelosporangium phytohabitans.</title>
        <authorList>
            <person name="Qin S."/>
            <person name="Xing K."/>
        </authorList>
    </citation>
    <scope>NUCLEOTIDE SEQUENCE [LARGE SCALE GENOMIC DNA]</scope>
    <source>
        <strain evidence="2 3">KLBMP1111</strain>
    </source>
</reference>
<dbReference type="KEGG" id="kphy:AOZ06_04685"/>
<dbReference type="OrthoDB" id="3389529at2"/>
<dbReference type="InterPro" id="IPR041657">
    <property type="entry name" value="HTH_17"/>
</dbReference>
<evidence type="ECO:0000259" key="1">
    <source>
        <dbReference type="Pfam" id="PF12728"/>
    </source>
</evidence>
<evidence type="ECO:0000313" key="2">
    <source>
        <dbReference type="EMBL" id="ALG06313.1"/>
    </source>
</evidence>
<proteinExistence type="predicted"/>
<name>A0A0N9HWE2_9PSEU</name>
<dbReference type="NCBIfam" id="TIGR01764">
    <property type="entry name" value="excise"/>
    <property type="match status" value="1"/>
</dbReference>
<gene>
    <name evidence="2" type="ORF">AOZ06_04685</name>
</gene>
<organism evidence="2 3">
    <name type="scientific">Kibdelosporangium phytohabitans</name>
    <dbReference type="NCBI Taxonomy" id="860235"/>
    <lineage>
        <taxon>Bacteria</taxon>
        <taxon>Bacillati</taxon>
        <taxon>Actinomycetota</taxon>
        <taxon>Actinomycetes</taxon>
        <taxon>Pseudonocardiales</taxon>
        <taxon>Pseudonocardiaceae</taxon>
        <taxon>Kibdelosporangium</taxon>
    </lineage>
</organism>
<feature type="domain" description="Helix-turn-helix" evidence="1">
    <location>
        <begin position="16"/>
        <end position="61"/>
    </location>
</feature>
<accession>A0A0N9HWE2</accession>
<dbReference type="InterPro" id="IPR010093">
    <property type="entry name" value="SinI_DNA-bd"/>
</dbReference>
<dbReference type="AlphaFoldDB" id="A0A0N9HWE2"/>
<evidence type="ECO:0000313" key="3">
    <source>
        <dbReference type="Proteomes" id="UP000063699"/>
    </source>
</evidence>
<protein>
    <recommendedName>
        <fullName evidence="1">Helix-turn-helix domain-containing protein</fullName>
    </recommendedName>
</protein>
<dbReference type="Proteomes" id="UP000063699">
    <property type="component" value="Chromosome"/>
</dbReference>
<dbReference type="STRING" id="860235.AOZ06_04685"/>
<dbReference type="GO" id="GO:0003677">
    <property type="term" value="F:DNA binding"/>
    <property type="evidence" value="ECO:0007669"/>
    <property type="project" value="InterPro"/>
</dbReference>
<dbReference type="RefSeq" id="WP_054288289.1">
    <property type="nucleotide sequence ID" value="NZ_CP012752.1"/>
</dbReference>
<keyword evidence="3" id="KW-1185">Reference proteome</keyword>